<dbReference type="Proteomes" id="UP001283361">
    <property type="component" value="Unassembled WGS sequence"/>
</dbReference>
<proteinExistence type="predicted"/>
<organism evidence="1 2">
    <name type="scientific">Elysia crispata</name>
    <name type="common">lettuce slug</name>
    <dbReference type="NCBI Taxonomy" id="231223"/>
    <lineage>
        <taxon>Eukaryota</taxon>
        <taxon>Metazoa</taxon>
        <taxon>Spiralia</taxon>
        <taxon>Lophotrochozoa</taxon>
        <taxon>Mollusca</taxon>
        <taxon>Gastropoda</taxon>
        <taxon>Heterobranchia</taxon>
        <taxon>Euthyneura</taxon>
        <taxon>Panpulmonata</taxon>
        <taxon>Sacoglossa</taxon>
        <taxon>Placobranchoidea</taxon>
        <taxon>Plakobranchidae</taxon>
        <taxon>Elysia</taxon>
    </lineage>
</organism>
<reference evidence="1" key="1">
    <citation type="journal article" date="2023" name="G3 (Bethesda)">
        <title>A reference genome for the long-term kleptoplast-retaining sea slug Elysia crispata morphotype clarki.</title>
        <authorList>
            <person name="Eastman K.E."/>
            <person name="Pendleton A.L."/>
            <person name="Shaikh M.A."/>
            <person name="Suttiyut T."/>
            <person name="Ogas R."/>
            <person name="Tomko P."/>
            <person name="Gavelis G."/>
            <person name="Widhalm J.R."/>
            <person name="Wisecaver J.H."/>
        </authorList>
    </citation>
    <scope>NUCLEOTIDE SEQUENCE</scope>
    <source>
        <strain evidence="1">ECLA1</strain>
    </source>
</reference>
<keyword evidence="2" id="KW-1185">Reference proteome</keyword>
<comment type="caution">
    <text evidence="1">The sequence shown here is derived from an EMBL/GenBank/DDBJ whole genome shotgun (WGS) entry which is preliminary data.</text>
</comment>
<protein>
    <submittedName>
        <fullName evidence="1">Uncharacterized protein</fullName>
    </submittedName>
</protein>
<dbReference type="EMBL" id="JAWDGP010004573">
    <property type="protein sequence ID" value="KAK3763284.1"/>
    <property type="molecule type" value="Genomic_DNA"/>
</dbReference>
<dbReference type="AlphaFoldDB" id="A0AAE0Z5Q0"/>
<gene>
    <name evidence="1" type="ORF">RRG08_021107</name>
</gene>
<name>A0AAE0Z5Q0_9GAST</name>
<accession>A0AAE0Z5Q0</accession>
<sequence>MKTETSSYSMRSKRWRDIFQTYNTPYRAGVEGIKGPRIAQAWEMRVKQIVIACERSQTDSAPLKPRMRAVTPSESVPTIWSFK</sequence>
<evidence type="ECO:0000313" key="2">
    <source>
        <dbReference type="Proteomes" id="UP001283361"/>
    </source>
</evidence>
<evidence type="ECO:0000313" key="1">
    <source>
        <dbReference type="EMBL" id="KAK3763284.1"/>
    </source>
</evidence>